<sequence>MRAAVPSSYHQAEPRSEEAHHEGQRAAGMADKPRDPAMSVWLTPPKRKKRGSAPTGLSRERIIDTAVALLDSEGIDAFSMRRLAAELDVTPMSVYWYVDSKDDLLELALDAAFGTMKVPPLEDHGDWRRHVYVMAHEYRKCYLEHPWAAEMVGRYLSVGPNAMLLSSSVMSALSGTGLTGDALAGAVALVFQFAYGVAMAESMWARRVRQQEGDEDTVYRQMQDMLSEHDSRFTVWEQQFGYDRRQDFASARNRQFDQGLEMALAGIEAAIAALPKGHG</sequence>
<dbReference type="AlphaFoldDB" id="A0A540W1M9"/>
<dbReference type="SUPFAM" id="SSF48498">
    <property type="entry name" value="Tetracyclin repressor-like, C-terminal domain"/>
    <property type="match status" value="1"/>
</dbReference>
<dbReference type="InterPro" id="IPR001647">
    <property type="entry name" value="HTH_TetR"/>
</dbReference>
<keyword evidence="2 4" id="KW-0238">DNA-binding</keyword>
<dbReference type="EMBL" id="VIGB01000003">
    <property type="protein sequence ID" value="TQF02925.1"/>
    <property type="molecule type" value="Genomic_DNA"/>
</dbReference>
<keyword evidence="3" id="KW-0804">Transcription</keyword>
<feature type="DNA-binding region" description="H-T-H motif" evidence="4">
    <location>
        <begin position="79"/>
        <end position="98"/>
    </location>
</feature>
<evidence type="ECO:0000256" key="1">
    <source>
        <dbReference type="ARBA" id="ARBA00023015"/>
    </source>
</evidence>
<dbReference type="Gene3D" id="1.10.357.10">
    <property type="entry name" value="Tetracycline Repressor, domain 2"/>
    <property type="match status" value="1"/>
</dbReference>
<dbReference type="GO" id="GO:0000976">
    <property type="term" value="F:transcription cis-regulatory region binding"/>
    <property type="evidence" value="ECO:0007669"/>
    <property type="project" value="TreeGrafter"/>
</dbReference>
<dbReference type="PANTHER" id="PTHR30055:SF151">
    <property type="entry name" value="TRANSCRIPTIONAL REGULATORY PROTEIN"/>
    <property type="match status" value="1"/>
</dbReference>
<dbReference type="GO" id="GO:0045892">
    <property type="term" value="P:negative regulation of DNA-templated transcription"/>
    <property type="evidence" value="ECO:0007669"/>
    <property type="project" value="InterPro"/>
</dbReference>
<dbReference type="Pfam" id="PF00440">
    <property type="entry name" value="TetR_N"/>
    <property type="match status" value="1"/>
</dbReference>
<evidence type="ECO:0000313" key="8">
    <source>
        <dbReference type="Proteomes" id="UP000319103"/>
    </source>
</evidence>
<evidence type="ECO:0000256" key="4">
    <source>
        <dbReference type="PROSITE-ProRule" id="PRU00335"/>
    </source>
</evidence>
<proteinExistence type="predicted"/>
<dbReference type="InterPro" id="IPR036271">
    <property type="entry name" value="Tet_transcr_reg_TetR-rel_C_sf"/>
</dbReference>
<evidence type="ECO:0000256" key="5">
    <source>
        <dbReference type="SAM" id="MobiDB-lite"/>
    </source>
</evidence>
<dbReference type="Pfam" id="PF02909">
    <property type="entry name" value="TetR_C_1"/>
    <property type="match status" value="1"/>
</dbReference>
<dbReference type="GO" id="GO:0003700">
    <property type="term" value="F:DNA-binding transcription factor activity"/>
    <property type="evidence" value="ECO:0007669"/>
    <property type="project" value="TreeGrafter"/>
</dbReference>
<keyword evidence="8" id="KW-1185">Reference proteome</keyword>
<dbReference type="PANTHER" id="PTHR30055">
    <property type="entry name" value="HTH-TYPE TRANSCRIPTIONAL REGULATOR RUTR"/>
    <property type="match status" value="1"/>
</dbReference>
<dbReference type="Gene3D" id="1.10.10.60">
    <property type="entry name" value="Homeodomain-like"/>
    <property type="match status" value="1"/>
</dbReference>
<accession>A0A540W1M9</accession>
<evidence type="ECO:0000259" key="6">
    <source>
        <dbReference type="PROSITE" id="PS50977"/>
    </source>
</evidence>
<keyword evidence="1" id="KW-0805">Transcription regulation</keyword>
<feature type="compositionally biased region" description="Basic and acidic residues" evidence="5">
    <location>
        <begin position="12"/>
        <end position="24"/>
    </location>
</feature>
<evidence type="ECO:0000256" key="3">
    <source>
        <dbReference type="ARBA" id="ARBA00023163"/>
    </source>
</evidence>
<reference evidence="7 8" key="1">
    <citation type="submission" date="2019-06" db="EMBL/GenBank/DDBJ databases">
        <title>Description of Kitasatospora acidophila sp. nov. isolated from pine grove soil, and reclassification of Streptomyces novaecaesareae to Kitasatospora novaeceasareae comb. nov.</title>
        <authorList>
            <person name="Kim M.J."/>
        </authorList>
    </citation>
    <scope>NUCLEOTIDE SEQUENCE [LARGE SCALE GENOMIC DNA]</scope>
    <source>
        <strain evidence="7 8">MMS16-CNU292</strain>
    </source>
</reference>
<dbReference type="OrthoDB" id="3214072at2"/>
<evidence type="ECO:0000313" key="7">
    <source>
        <dbReference type="EMBL" id="TQF02925.1"/>
    </source>
</evidence>
<organism evidence="7 8">
    <name type="scientific">Kitasatospora acidiphila</name>
    <dbReference type="NCBI Taxonomy" id="2567942"/>
    <lineage>
        <taxon>Bacteria</taxon>
        <taxon>Bacillati</taxon>
        <taxon>Actinomycetota</taxon>
        <taxon>Actinomycetes</taxon>
        <taxon>Kitasatosporales</taxon>
        <taxon>Streptomycetaceae</taxon>
        <taxon>Kitasatospora</taxon>
    </lineage>
</organism>
<feature type="region of interest" description="Disordered" evidence="5">
    <location>
        <begin position="1"/>
        <end position="56"/>
    </location>
</feature>
<dbReference type="SUPFAM" id="SSF46689">
    <property type="entry name" value="Homeodomain-like"/>
    <property type="match status" value="1"/>
</dbReference>
<evidence type="ECO:0000256" key="2">
    <source>
        <dbReference type="ARBA" id="ARBA00023125"/>
    </source>
</evidence>
<protein>
    <submittedName>
        <fullName evidence="7">TetR/AcrR family transcriptional regulator</fullName>
    </submittedName>
</protein>
<dbReference type="InterPro" id="IPR009057">
    <property type="entry name" value="Homeodomain-like_sf"/>
</dbReference>
<dbReference type="InterPro" id="IPR004111">
    <property type="entry name" value="Repressor_TetR_C"/>
</dbReference>
<name>A0A540W1M9_9ACTN</name>
<dbReference type="PROSITE" id="PS50977">
    <property type="entry name" value="HTH_TETR_2"/>
    <property type="match status" value="1"/>
</dbReference>
<dbReference type="PRINTS" id="PR00455">
    <property type="entry name" value="HTHTETR"/>
</dbReference>
<feature type="domain" description="HTH tetR-type" evidence="6">
    <location>
        <begin position="56"/>
        <end position="116"/>
    </location>
</feature>
<dbReference type="Proteomes" id="UP000319103">
    <property type="component" value="Unassembled WGS sequence"/>
</dbReference>
<gene>
    <name evidence="7" type="ORF">E6W39_12495</name>
</gene>
<comment type="caution">
    <text evidence="7">The sequence shown here is derived from an EMBL/GenBank/DDBJ whole genome shotgun (WGS) entry which is preliminary data.</text>
</comment>
<dbReference type="InterPro" id="IPR050109">
    <property type="entry name" value="HTH-type_TetR-like_transc_reg"/>
</dbReference>